<organism evidence="1 2">
    <name type="scientific">Sporomusa malonica</name>
    <dbReference type="NCBI Taxonomy" id="112901"/>
    <lineage>
        <taxon>Bacteria</taxon>
        <taxon>Bacillati</taxon>
        <taxon>Bacillota</taxon>
        <taxon>Negativicutes</taxon>
        <taxon>Selenomonadales</taxon>
        <taxon>Sporomusaceae</taxon>
        <taxon>Sporomusa</taxon>
    </lineage>
</organism>
<dbReference type="OrthoDB" id="1671556at2"/>
<dbReference type="Proteomes" id="UP000192738">
    <property type="component" value="Unassembled WGS sequence"/>
</dbReference>
<dbReference type="AlphaFoldDB" id="A0A1W1ZNT6"/>
<dbReference type="RefSeq" id="WP_084574738.1">
    <property type="nucleotide sequence ID" value="NZ_CP155572.1"/>
</dbReference>
<accession>A0A1W1ZNT6</accession>
<dbReference type="EMBL" id="FWXI01000004">
    <property type="protein sequence ID" value="SMC49882.1"/>
    <property type="molecule type" value="Genomic_DNA"/>
</dbReference>
<reference evidence="1 2" key="1">
    <citation type="submission" date="2017-04" db="EMBL/GenBank/DDBJ databases">
        <authorList>
            <person name="Afonso C.L."/>
            <person name="Miller P.J."/>
            <person name="Scott M.A."/>
            <person name="Spackman E."/>
            <person name="Goraichik I."/>
            <person name="Dimitrov K.M."/>
            <person name="Suarez D.L."/>
            <person name="Swayne D.E."/>
        </authorList>
    </citation>
    <scope>NUCLEOTIDE SEQUENCE [LARGE SCALE GENOMIC DNA]</scope>
    <source>
        <strain evidence="1 2">DSM 5090</strain>
    </source>
</reference>
<name>A0A1W1ZNT6_9FIRM</name>
<proteinExistence type="predicted"/>
<evidence type="ECO:0000313" key="2">
    <source>
        <dbReference type="Proteomes" id="UP000192738"/>
    </source>
</evidence>
<dbReference type="STRING" id="112901.SAMN04488500_10475"/>
<evidence type="ECO:0000313" key="1">
    <source>
        <dbReference type="EMBL" id="SMC49882.1"/>
    </source>
</evidence>
<keyword evidence="2" id="KW-1185">Reference proteome</keyword>
<gene>
    <name evidence="1" type="ORF">SAMN04488500_10475</name>
</gene>
<protein>
    <submittedName>
        <fullName evidence="1">Uncharacterized protein</fullName>
    </submittedName>
</protein>
<sequence length="554" mass="63237">MDWVTEKNSSEIDDIAQDLASSQAGLIVLETREWILPVAVITVEVTLDGYRCPTIIEEFIMKCIASGVSDLKSQQGIGDLLRLDEVFVERHLQELLLCRLLVESEVGGKIIYELTNEGWDAYQTGLMAATHNEIVIVTLNAQYELIDTYRDITDKPVCVMKDLPIFRYFNQQEEKAMRSASPVLDEEAFRIAQRQIEELYAGDLVNSVTEIRESQLEQDVSRHFGEIWVYDAVNNQVFCQVWDFGQKRICEKLTFALNSLENEHRLAQVQKIFNKDVCISPKQPRILETLYGPAIRKAFLQAFNDVQERILIISPCISAIAADDEVLARFRDVVRRKGVIYIGWGGAQTSTNENRLAAPVLMEKLQSIVDAEGAPGVFLFNIGNLANKELLVDRQYHMLDSLHWLSYRGEHIVRNRAVDRIVDKNYVVEKSGCLQGLFLKQLEAQLIEGFLSNQLKCISWFYALLGLNEHSYIREALAEEALEKVIATHSSRILLNILAVYVRAGEYELGFTRLLNCLVCQESNAELVRWLEKLYIRNPQACSKITTICKELFK</sequence>